<dbReference type="Gene3D" id="3.20.20.70">
    <property type="entry name" value="Aldolase class I"/>
    <property type="match status" value="1"/>
</dbReference>
<accession>A0A1F5RIE3</accession>
<dbReference type="GO" id="GO:0051539">
    <property type="term" value="F:4 iron, 4 sulfur cluster binding"/>
    <property type="evidence" value="ECO:0007669"/>
    <property type="project" value="UniProtKB-KW"/>
</dbReference>
<evidence type="ECO:0000256" key="2">
    <source>
        <dbReference type="ARBA" id="ARBA00022485"/>
    </source>
</evidence>
<reference evidence="4 5" key="1">
    <citation type="journal article" date="2016" name="Nat. Commun.">
        <title>Thousands of microbial genomes shed light on interconnected biogeochemical processes in an aquifer system.</title>
        <authorList>
            <person name="Anantharaman K."/>
            <person name="Brown C.T."/>
            <person name="Hug L.A."/>
            <person name="Sharon I."/>
            <person name="Castelle C.J."/>
            <person name="Probst A.J."/>
            <person name="Thomas B.C."/>
            <person name="Singh A."/>
            <person name="Wilkins M.J."/>
            <person name="Karaoz U."/>
            <person name="Brodie E.L."/>
            <person name="Williams K.H."/>
            <person name="Hubbard S.S."/>
            <person name="Banfield J.F."/>
        </authorList>
    </citation>
    <scope>NUCLEOTIDE SEQUENCE [LARGE SCALE GENOMIC DNA]</scope>
</reference>
<evidence type="ECO:0000256" key="1">
    <source>
        <dbReference type="ARBA" id="ARBA00001966"/>
    </source>
</evidence>
<dbReference type="GO" id="GO:0005737">
    <property type="term" value="C:cytoplasm"/>
    <property type="evidence" value="ECO:0007669"/>
    <property type="project" value="UniProtKB-SubCell"/>
</dbReference>
<dbReference type="InterPro" id="IPR004383">
    <property type="entry name" value="rRNA_lsu_MTrfase_RlmN/Cfr"/>
</dbReference>
<dbReference type="GO" id="GO:0008173">
    <property type="term" value="F:RNA methyltransferase activity"/>
    <property type="evidence" value="ECO:0007669"/>
    <property type="project" value="InterPro"/>
</dbReference>
<dbReference type="PANTHER" id="PTHR30544">
    <property type="entry name" value="23S RRNA METHYLTRANSFERASE"/>
    <property type="match status" value="1"/>
</dbReference>
<dbReference type="InterPro" id="IPR013785">
    <property type="entry name" value="Aldolase_TIM"/>
</dbReference>
<proteinExistence type="predicted"/>
<name>A0A1F5RIE3_9BACT</name>
<dbReference type="EMBL" id="MFFM01000012">
    <property type="protein sequence ID" value="OGF13791.1"/>
    <property type="molecule type" value="Genomic_DNA"/>
</dbReference>
<dbReference type="Proteomes" id="UP000177230">
    <property type="component" value="Unassembled WGS sequence"/>
</dbReference>
<sequence length="305" mass="34093">MKILGRNGRKDLAVVYLAESENGRMLEFVDSCEPAAVGRDKKWVIVVSSQFGCPVGCLMCDAGGDFMGNLSLPEIRSQIEHVLSENRDLDPQRCQKLKIQFARMGEPALNDAVIDVIHWLADNHPAAMPCIATMAPAGRDKWFESLLNVSQRFSDMQLQFSMNTTDLEMRDKLIPYPKMSWPQMAAFGRRFYRPGSRKPSLNFALSPGIPVEADRITNYFDPEIFAIKLTPLNPTATANSNKLQCLEESNEAHGMVKGKAGEFVKLGYEVIESVGNMEENFIGSNCGQMVRKFTARMPEYEKAPA</sequence>
<protein>
    <recommendedName>
        <fullName evidence="6">Radical SAM protein</fullName>
    </recommendedName>
</protein>
<evidence type="ECO:0000256" key="3">
    <source>
        <dbReference type="ARBA" id="ARBA00022679"/>
    </source>
</evidence>
<evidence type="ECO:0008006" key="6">
    <source>
        <dbReference type="Google" id="ProtNLM"/>
    </source>
</evidence>
<dbReference type="AlphaFoldDB" id="A0A1F5RIE3"/>
<keyword evidence="2" id="KW-0408">Iron</keyword>
<gene>
    <name evidence="4" type="ORF">A2024_06530</name>
</gene>
<dbReference type="GO" id="GO:0030488">
    <property type="term" value="P:tRNA methylation"/>
    <property type="evidence" value="ECO:0007669"/>
    <property type="project" value="TreeGrafter"/>
</dbReference>
<dbReference type="PANTHER" id="PTHR30544:SF5">
    <property type="entry name" value="RADICAL SAM CORE DOMAIN-CONTAINING PROTEIN"/>
    <property type="match status" value="1"/>
</dbReference>
<dbReference type="GO" id="GO:0070475">
    <property type="term" value="P:rRNA base methylation"/>
    <property type="evidence" value="ECO:0007669"/>
    <property type="project" value="TreeGrafter"/>
</dbReference>
<keyword evidence="2" id="KW-0479">Metal-binding</keyword>
<organism evidence="4 5">
    <name type="scientific">Candidatus Edwardsbacteria bacterium GWF2_54_11</name>
    <dbReference type="NCBI Taxonomy" id="1817851"/>
    <lineage>
        <taxon>Bacteria</taxon>
        <taxon>Candidatus Edwardsiibacteriota</taxon>
    </lineage>
</organism>
<keyword evidence="2" id="KW-0411">Iron-sulfur</keyword>
<comment type="cofactor">
    <cofactor evidence="1">
        <name>[4Fe-4S] cluster</name>
        <dbReference type="ChEBI" id="CHEBI:49883"/>
    </cofactor>
</comment>
<keyword evidence="3" id="KW-0808">Transferase</keyword>
<evidence type="ECO:0000313" key="5">
    <source>
        <dbReference type="Proteomes" id="UP000177230"/>
    </source>
</evidence>
<dbReference type="PIRSF" id="PIRSF006004">
    <property type="entry name" value="CHP00048"/>
    <property type="match status" value="1"/>
</dbReference>
<keyword evidence="2" id="KW-0004">4Fe-4S</keyword>
<dbReference type="InterPro" id="IPR040072">
    <property type="entry name" value="Methyltransferase_A"/>
</dbReference>
<evidence type="ECO:0000313" key="4">
    <source>
        <dbReference type="EMBL" id="OGF13791.1"/>
    </source>
</evidence>
<comment type="caution">
    <text evidence="4">The sequence shown here is derived from an EMBL/GenBank/DDBJ whole genome shotgun (WGS) entry which is preliminary data.</text>
</comment>